<dbReference type="PANTHER" id="PTHR46208">
    <property type="entry name" value="MITOCHONDRIAL IMPORT RECEPTOR SUBUNIT TOM70"/>
    <property type="match status" value="1"/>
</dbReference>
<evidence type="ECO:0000256" key="10">
    <source>
        <dbReference type="PROSITE-ProRule" id="PRU00339"/>
    </source>
</evidence>
<name>A0A5N5QKB5_9AGAM</name>
<dbReference type="Proteomes" id="UP000383932">
    <property type="component" value="Unassembled WGS sequence"/>
</dbReference>
<evidence type="ECO:0000256" key="4">
    <source>
        <dbReference type="ARBA" id="ARBA00022787"/>
    </source>
</evidence>
<evidence type="ECO:0000256" key="7">
    <source>
        <dbReference type="ARBA" id="ARBA00023128"/>
    </source>
</evidence>
<dbReference type="SUPFAM" id="SSF48452">
    <property type="entry name" value="TPR-like"/>
    <property type="match status" value="1"/>
</dbReference>
<organism evidence="12 13">
    <name type="scientific">Ceratobasidium theobromae</name>
    <dbReference type="NCBI Taxonomy" id="1582974"/>
    <lineage>
        <taxon>Eukaryota</taxon>
        <taxon>Fungi</taxon>
        <taxon>Dikarya</taxon>
        <taxon>Basidiomycota</taxon>
        <taxon>Agaricomycotina</taxon>
        <taxon>Agaricomycetes</taxon>
        <taxon>Cantharellales</taxon>
        <taxon>Ceratobasidiaceae</taxon>
        <taxon>Ceratobasidium</taxon>
    </lineage>
</organism>
<accession>A0A5N5QKB5</accession>
<dbReference type="PROSITE" id="PS50293">
    <property type="entry name" value="TPR_REGION"/>
    <property type="match status" value="1"/>
</dbReference>
<dbReference type="GO" id="GO:0008320">
    <property type="term" value="F:protein transmembrane transporter activity"/>
    <property type="evidence" value="ECO:0007669"/>
    <property type="project" value="TreeGrafter"/>
</dbReference>
<dbReference type="SMART" id="SM00028">
    <property type="entry name" value="TPR"/>
    <property type="match status" value="8"/>
</dbReference>
<dbReference type="GO" id="GO:0045039">
    <property type="term" value="P:protein insertion into mitochondrial inner membrane"/>
    <property type="evidence" value="ECO:0007669"/>
    <property type="project" value="TreeGrafter"/>
</dbReference>
<keyword evidence="6" id="KW-1133">Transmembrane helix</keyword>
<protein>
    <submittedName>
        <fullName evidence="12">Outer membrane translocase receptor tom70</fullName>
    </submittedName>
</protein>
<keyword evidence="13" id="KW-1185">Reference proteome</keyword>
<comment type="similarity">
    <text evidence="9">Belongs to the Tom70 family.</text>
</comment>
<proteinExistence type="inferred from homology"/>
<dbReference type="Pfam" id="PF13432">
    <property type="entry name" value="TPR_16"/>
    <property type="match status" value="2"/>
</dbReference>
<comment type="caution">
    <text evidence="12">The sequence shown here is derived from an EMBL/GenBank/DDBJ whole genome shotgun (WGS) entry which is preliminary data.</text>
</comment>
<feature type="repeat" description="TPR" evidence="10">
    <location>
        <begin position="588"/>
        <end position="621"/>
    </location>
</feature>
<dbReference type="PANTHER" id="PTHR46208:SF1">
    <property type="entry name" value="MITOCHONDRIAL IMPORT RECEPTOR SUBUNIT TOM70"/>
    <property type="match status" value="1"/>
</dbReference>
<feature type="repeat" description="TPR" evidence="10">
    <location>
        <begin position="520"/>
        <end position="553"/>
    </location>
</feature>
<keyword evidence="4" id="KW-1000">Mitochondrion outer membrane</keyword>
<dbReference type="InterPro" id="IPR019734">
    <property type="entry name" value="TPR_rpt"/>
</dbReference>
<evidence type="ECO:0000256" key="6">
    <source>
        <dbReference type="ARBA" id="ARBA00022989"/>
    </source>
</evidence>
<sequence>MLRSVNIVKVDLHRTFESDNWALVPSLDCLKEIAAKAILLAHPSKVWPVYLEWFPNKEYVYSICHFKGAPTAFLRHTNEDSGNILVYKSPFSTVPGIEAPLHPYFAISHVAQKAIYFHEKQVQLNKLPDMIQDCVDLCVAIYSQWLGVGRRIAKASIERGMHSFVEGNVDTGRVIAADEGNNIHLSPETDNGSIDKKLPLEDKKGPELNNSIRHLNQPDAPREERRRNLNSRSNAIRIQGLSIEERIEQTAELKERGNTAYDQRKFEEAIRFYTQAIDMSPAPQAVYYANRAACYIDMKPPNYEKVIEDCTTALNLDPKYVKALNRRASALEATERLEEALRDFTALAIRFKGDVAAAGAVERVLAKLSAKQAQEIIHNRQPRLPSVTFIRAYFAGFRNRPRVILPDTPSTGDQKLFAAQVALSESQYARAYQLIVEAFENGLTESWRKGLAEALNIRGTFKFLMSDSVGAKADFMESTQAWPNLIQSWVKIASVYMELSEAGAAFAAFEKAIELDAECADIYYHRGQAFFMLSDFERAVEDYRRSNKLDPSFVFSHIQLAVAQYKMMKLDESMASFRETLFSFPGRGEPYNHYGEVLLDQQRFQEAIEKFDRAIEIEKQKPKPSPLPLVNKALVLHQWKQDLPGASALCREALSYDGECDIAVDTLAQLTVQQGHVEEAIETFEKQAAIARTEAELVQALSYVNALKAQLEFQNNYPDMARQLRQMAAEA</sequence>
<keyword evidence="8" id="KW-0472">Membrane</keyword>
<evidence type="ECO:0000256" key="8">
    <source>
        <dbReference type="ARBA" id="ARBA00023136"/>
    </source>
</evidence>
<feature type="region of interest" description="Disordered" evidence="11">
    <location>
        <begin position="202"/>
        <end position="231"/>
    </location>
</feature>
<dbReference type="EMBL" id="SSOP01000084">
    <property type="protein sequence ID" value="KAB5591896.1"/>
    <property type="molecule type" value="Genomic_DNA"/>
</dbReference>
<dbReference type="GO" id="GO:0005741">
    <property type="term" value="C:mitochondrial outer membrane"/>
    <property type="evidence" value="ECO:0007669"/>
    <property type="project" value="UniProtKB-SubCell"/>
</dbReference>
<keyword evidence="12" id="KW-0675">Receptor</keyword>
<dbReference type="AlphaFoldDB" id="A0A5N5QKB5"/>
<evidence type="ECO:0000313" key="13">
    <source>
        <dbReference type="Proteomes" id="UP000383932"/>
    </source>
</evidence>
<evidence type="ECO:0000256" key="9">
    <source>
        <dbReference type="ARBA" id="ARBA00038030"/>
    </source>
</evidence>
<keyword evidence="2" id="KW-0812">Transmembrane</keyword>
<keyword evidence="7" id="KW-0496">Mitochondrion</keyword>
<evidence type="ECO:0000313" key="12">
    <source>
        <dbReference type="EMBL" id="KAB5591896.1"/>
    </source>
</evidence>
<dbReference type="PROSITE" id="PS50005">
    <property type="entry name" value="TPR"/>
    <property type="match status" value="4"/>
</dbReference>
<evidence type="ECO:0000256" key="3">
    <source>
        <dbReference type="ARBA" id="ARBA00022737"/>
    </source>
</evidence>
<reference evidence="12 13" key="1">
    <citation type="journal article" date="2019" name="Fungal Biol. Biotechnol.">
        <title>Draft genome sequence of fastidious pathogen Ceratobasidium theobromae, which causes vascular-streak dieback in Theobroma cacao.</title>
        <authorList>
            <person name="Ali S.S."/>
            <person name="Asman A."/>
            <person name="Shao J."/>
            <person name="Firmansyah A.P."/>
            <person name="Susilo A.W."/>
            <person name="Rosmana A."/>
            <person name="McMahon P."/>
            <person name="Junaid M."/>
            <person name="Guest D."/>
            <person name="Kheng T.Y."/>
            <person name="Meinhardt L.W."/>
            <person name="Bailey B.A."/>
        </authorList>
    </citation>
    <scope>NUCLEOTIDE SEQUENCE [LARGE SCALE GENOMIC DNA]</scope>
    <source>
        <strain evidence="12 13">CT2</strain>
    </source>
</reference>
<keyword evidence="3" id="KW-0677">Repeat</keyword>
<feature type="repeat" description="TPR" evidence="10">
    <location>
        <begin position="486"/>
        <end position="519"/>
    </location>
</feature>
<dbReference type="Gene3D" id="1.25.40.10">
    <property type="entry name" value="Tetratricopeptide repeat domain"/>
    <property type="match status" value="2"/>
</dbReference>
<dbReference type="GO" id="GO:0030943">
    <property type="term" value="F:mitochondrion targeting sequence binding"/>
    <property type="evidence" value="ECO:0007669"/>
    <property type="project" value="TreeGrafter"/>
</dbReference>
<evidence type="ECO:0000256" key="2">
    <source>
        <dbReference type="ARBA" id="ARBA00022692"/>
    </source>
</evidence>
<dbReference type="OrthoDB" id="2942533at2759"/>
<dbReference type="Pfam" id="PF13181">
    <property type="entry name" value="TPR_8"/>
    <property type="match status" value="1"/>
</dbReference>
<dbReference type="InterPro" id="IPR011990">
    <property type="entry name" value="TPR-like_helical_dom_sf"/>
</dbReference>
<keyword evidence="5 10" id="KW-0802">TPR repeat</keyword>
<comment type="subcellular location">
    <subcellularLocation>
        <location evidence="1">Mitochondrion outer membrane</location>
        <topology evidence="1">Single-pass membrane protein</topology>
    </subcellularLocation>
</comment>
<feature type="repeat" description="TPR" evidence="10">
    <location>
        <begin position="250"/>
        <end position="283"/>
    </location>
</feature>
<evidence type="ECO:0000256" key="5">
    <source>
        <dbReference type="ARBA" id="ARBA00022803"/>
    </source>
</evidence>
<evidence type="ECO:0000256" key="1">
    <source>
        <dbReference type="ARBA" id="ARBA00004572"/>
    </source>
</evidence>
<evidence type="ECO:0000256" key="11">
    <source>
        <dbReference type="SAM" id="MobiDB-lite"/>
    </source>
</evidence>
<gene>
    <name evidence="12" type="ORF">CTheo_4684</name>
</gene>
<dbReference type="GO" id="GO:0030150">
    <property type="term" value="P:protein import into mitochondrial matrix"/>
    <property type="evidence" value="ECO:0007669"/>
    <property type="project" value="TreeGrafter"/>
</dbReference>